<sequence>MANSAPPSGAWSSGLCDCFDDVGGCCLTFFCPCVTFGRIAGIVDQGATSCCASGALYFLLSAVTGLGYLYSCGYRSKLRARRRALRRLLRPPLLRGLRALPGVPRAQGTRLRHVPRMGGEHGEDGESRRCSNRLAPHESRDVALAQCVRAAGRIYPCTVSSFQSSRVCFDPCSYIYICFDLCRVFVSKYACIRWCNNRLHQLLSYGRLCLSSFFSPYLR</sequence>
<dbReference type="InterPro" id="IPR006461">
    <property type="entry name" value="PLAC_motif_containing"/>
</dbReference>
<comment type="subcellular location">
    <subcellularLocation>
        <location evidence="1">Membrane</location>
    </subcellularLocation>
</comment>
<evidence type="ECO:0000256" key="1">
    <source>
        <dbReference type="ARBA" id="ARBA00004370"/>
    </source>
</evidence>
<keyword evidence="2 5" id="KW-0812">Transmembrane</keyword>
<proteinExistence type="predicted"/>
<evidence type="ECO:0000313" key="7">
    <source>
        <dbReference type="Proteomes" id="UP000823388"/>
    </source>
</evidence>
<dbReference type="PANTHER" id="PTHR15907">
    <property type="entry name" value="DUF614 FAMILY PROTEIN-RELATED"/>
    <property type="match status" value="1"/>
</dbReference>
<dbReference type="AlphaFoldDB" id="A0A8T0PF77"/>
<dbReference type="Pfam" id="PF04749">
    <property type="entry name" value="PLAC8"/>
    <property type="match status" value="1"/>
</dbReference>
<dbReference type="EMBL" id="CM029052">
    <property type="protein sequence ID" value="KAG2559289.1"/>
    <property type="molecule type" value="Genomic_DNA"/>
</dbReference>
<keyword evidence="3 5" id="KW-1133">Transmembrane helix</keyword>
<organism evidence="6 7">
    <name type="scientific">Panicum virgatum</name>
    <name type="common">Blackwell switchgrass</name>
    <dbReference type="NCBI Taxonomy" id="38727"/>
    <lineage>
        <taxon>Eukaryota</taxon>
        <taxon>Viridiplantae</taxon>
        <taxon>Streptophyta</taxon>
        <taxon>Embryophyta</taxon>
        <taxon>Tracheophyta</taxon>
        <taxon>Spermatophyta</taxon>
        <taxon>Magnoliopsida</taxon>
        <taxon>Liliopsida</taxon>
        <taxon>Poales</taxon>
        <taxon>Poaceae</taxon>
        <taxon>PACMAD clade</taxon>
        <taxon>Panicoideae</taxon>
        <taxon>Panicodae</taxon>
        <taxon>Paniceae</taxon>
        <taxon>Panicinae</taxon>
        <taxon>Panicum</taxon>
        <taxon>Panicum sect. Hiantes</taxon>
    </lineage>
</organism>
<comment type="caution">
    <text evidence="6">The sequence shown here is derived from an EMBL/GenBank/DDBJ whole genome shotgun (WGS) entry which is preliminary data.</text>
</comment>
<feature type="transmembrane region" description="Helical" evidence="5">
    <location>
        <begin position="55"/>
        <end position="73"/>
    </location>
</feature>
<keyword evidence="4 5" id="KW-0472">Membrane</keyword>
<dbReference type="GO" id="GO:0016020">
    <property type="term" value="C:membrane"/>
    <property type="evidence" value="ECO:0007669"/>
    <property type="project" value="UniProtKB-SubCell"/>
</dbReference>
<keyword evidence="7" id="KW-1185">Reference proteome</keyword>
<name>A0A8T0PF77_PANVG</name>
<gene>
    <name evidence="6" type="ORF">PVAP13_8NG038700</name>
</gene>
<dbReference type="Proteomes" id="UP000823388">
    <property type="component" value="Chromosome 8N"/>
</dbReference>
<evidence type="ECO:0000256" key="4">
    <source>
        <dbReference type="ARBA" id="ARBA00023136"/>
    </source>
</evidence>
<evidence type="ECO:0000256" key="5">
    <source>
        <dbReference type="SAM" id="Phobius"/>
    </source>
</evidence>
<evidence type="ECO:0000256" key="2">
    <source>
        <dbReference type="ARBA" id="ARBA00022692"/>
    </source>
</evidence>
<dbReference type="NCBIfam" id="TIGR01571">
    <property type="entry name" value="A_thal_Cys_rich"/>
    <property type="match status" value="1"/>
</dbReference>
<reference evidence="6" key="1">
    <citation type="submission" date="2020-05" db="EMBL/GenBank/DDBJ databases">
        <title>WGS assembly of Panicum virgatum.</title>
        <authorList>
            <person name="Lovell J.T."/>
            <person name="Jenkins J."/>
            <person name="Shu S."/>
            <person name="Juenger T.E."/>
            <person name="Schmutz J."/>
        </authorList>
    </citation>
    <scope>NUCLEOTIDE SEQUENCE</scope>
    <source>
        <strain evidence="6">AP13</strain>
    </source>
</reference>
<protein>
    <submittedName>
        <fullName evidence="6">Uncharacterized protein</fullName>
    </submittedName>
</protein>
<accession>A0A8T0PF77</accession>
<evidence type="ECO:0000313" key="6">
    <source>
        <dbReference type="EMBL" id="KAG2559289.1"/>
    </source>
</evidence>
<evidence type="ECO:0000256" key="3">
    <source>
        <dbReference type="ARBA" id="ARBA00022989"/>
    </source>
</evidence>